<dbReference type="AlphaFoldDB" id="A0A367ZRF3"/>
<feature type="binding site" evidence="11">
    <location>
        <position position="61"/>
    </location>
    <ligand>
        <name>UMP</name>
        <dbReference type="ChEBI" id="CHEBI:57865"/>
    </ligand>
</feature>
<dbReference type="Gene3D" id="3.40.1160.10">
    <property type="entry name" value="Acetylglutamate kinase-like"/>
    <property type="match status" value="1"/>
</dbReference>
<dbReference type="InterPro" id="IPR036393">
    <property type="entry name" value="AceGlu_kinase-like_sf"/>
</dbReference>
<dbReference type="InterPro" id="IPR001048">
    <property type="entry name" value="Asp/Glu/Uridylate_kinase"/>
</dbReference>
<evidence type="ECO:0000256" key="9">
    <source>
        <dbReference type="ARBA" id="ARBA00022975"/>
    </source>
</evidence>
<keyword evidence="9 11" id="KW-0665">Pyrimidine biosynthesis</keyword>
<feature type="binding site" evidence="11">
    <location>
        <position position="175"/>
    </location>
    <ligand>
        <name>ATP</name>
        <dbReference type="ChEBI" id="CHEBI:30616"/>
    </ligand>
</feature>
<dbReference type="PANTHER" id="PTHR42833:SF4">
    <property type="entry name" value="URIDYLATE KINASE PUMPKIN, CHLOROPLASTIC"/>
    <property type="match status" value="1"/>
</dbReference>
<comment type="activity regulation">
    <text evidence="11">Allosterically activated by GTP. Inhibited by UTP.</text>
</comment>
<evidence type="ECO:0000256" key="8">
    <source>
        <dbReference type="ARBA" id="ARBA00022840"/>
    </source>
</evidence>
<keyword evidence="8 11" id="KW-0067">ATP-binding</keyword>
<feature type="binding site" evidence="11">
    <location>
        <position position="169"/>
    </location>
    <ligand>
        <name>ATP</name>
        <dbReference type="ChEBI" id="CHEBI:30616"/>
    </ligand>
</feature>
<feature type="binding site" evidence="11">
    <location>
        <position position="66"/>
    </location>
    <ligand>
        <name>ATP</name>
        <dbReference type="ChEBI" id="CHEBI:30616"/>
    </ligand>
</feature>
<dbReference type="InterPro" id="IPR015963">
    <property type="entry name" value="Uridylate_kinase_bac"/>
</dbReference>
<comment type="caution">
    <text evidence="11">Lacks conserved residue(s) required for the propagation of feature annotation.</text>
</comment>
<evidence type="ECO:0000256" key="7">
    <source>
        <dbReference type="ARBA" id="ARBA00022777"/>
    </source>
</evidence>
<dbReference type="NCBIfam" id="TIGR02075">
    <property type="entry name" value="pyrH_bact"/>
    <property type="match status" value="1"/>
</dbReference>
<dbReference type="SUPFAM" id="SSF53633">
    <property type="entry name" value="Carbamate kinase-like"/>
    <property type="match status" value="1"/>
</dbReference>
<dbReference type="GO" id="GO:0044210">
    <property type="term" value="P:'de novo' CTP biosynthetic process"/>
    <property type="evidence" value="ECO:0007669"/>
    <property type="project" value="UniProtKB-UniRule"/>
</dbReference>
<feature type="binding site" evidence="11">
    <location>
        <begin position="19"/>
        <end position="22"/>
    </location>
    <ligand>
        <name>ATP</name>
        <dbReference type="ChEBI" id="CHEBI:30616"/>
    </ligand>
</feature>
<accession>A0A367ZRF3</accession>
<dbReference type="UniPathway" id="UPA00159">
    <property type="reaction ID" value="UER00275"/>
</dbReference>
<dbReference type="EC" id="2.7.4.22" evidence="11"/>
<dbReference type="FunFam" id="3.40.1160.10:FF:000001">
    <property type="entry name" value="Uridylate kinase"/>
    <property type="match status" value="1"/>
</dbReference>
<comment type="subunit">
    <text evidence="11">Homohexamer.</text>
</comment>
<name>A0A367ZRF3_9BACT</name>
<dbReference type="GO" id="GO:0005524">
    <property type="term" value="F:ATP binding"/>
    <property type="evidence" value="ECO:0007669"/>
    <property type="project" value="UniProtKB-KW"/>
</dbReference>
<comment type="subcellular location">
    <subcellularLocation>
        <location evidence="1 11">Cytoplasm</location>
    </subcellularLocation>
</comment>
<feature type="binding site" evidence="11">
    <location>
        <begin position="142"/>
        <end position="149"/>
    </location>
    <ligand>
        <name>UMP</name>
        <dbReference type="ChEBI" id="CHEBI:57865"/>
    </ligand>
</feature>
<dbReference type="CDD" id="cd04254">
    <property type="entry name" value="AAK_UMPK-PyrH-Ec"/>
    <property type="match status" value="1"/>
</dbReference>
<feature type="binding site" evidence="11">
    <location>
        <position position="62"/>
    </location>
    <ligand>
        <name>ATP</name>
        <dbReference type="ChEBI" id="CHEBI:30616"/>
    </ligand>
</feature>
<dbReference type="HAMAP" id="MF_01220_B">
    <property type="entry name" value="PyrH_B"/>
    <property type="match status" value="1"/>
</dbReference>
<feature type="binding site" evidence="11">
    <location>
        <position position="178"/>
    </location>
    <ligand>
        <name>ATP</name>
        <dbReference type="ChEBI" id="CHEBI:30616"/>
    </ligand>
</feature>
<dbReference type="GO" id="GO:0006225">
    <property type="term" value="P:UDP biosynthetic process"/>
    <property type="evidence" value="ECO:0007669"/>
    <property type="project" value="TreeGrafter"/>
</dbReference>
<comment type="caution">
    <text evidence="13">The sequence shown here is derived from an EMBL/GenBank/DDBJ whole genome shotgun (WGS) entry which is preliminary data.</text>
</comment>
<evidence type="ECO:0000313" key="13">
    <source>
        <dbReference type="EMBL" id="RCK80437.1"/>
    </source>
</evidence>
<evidence type="ECO:0000256" key="2">
    <source>
        <dbReference type="ARBA" id="ARBA00004791"/>
    </source>
</evidence>
<feature type="domain" description="Aspartate/glutamate/uridylate kinase" evidence="12">
    <location>
        <begin position="17"/>
        <end position="223"/>
    </location>
</feature>
<evidence type="ECO:0000256" key="6">
    <source>
        <dbReference type="ARBA" id="ARBA00022741"/>
    </source>
</evidence>
<dbReference type="PANTHER" id="PTHR42833">
    <property type="entry name" value="URIDYLATE KINASE"/>
    <property type="match status" value="1"/>
</dbReference>
<evidence type="ECO:0000256" key="4">
    <source>
        <dbReference type="ARBA" id="ARBA00022490"/>
    </source>
</evidence>
<comment type="pathway">
    <text evidence="2 11">Pyrimidine metabolism; CTP biosynthesis via de novo pathway; UDP from UMP (UMPK route): step 1/1.</text>
</comment>
<comment type="function">
    <text evidence="11">Catalyzes the reversible phosphorylation of UMP to UDP.</text>
</comment>
<dbReference type="InterPro" id="IPR011817">
    <property type="entry name" value="Uridylate_kinase"/>
</dbReference>
<evidence type="ECO:0000259" key="12">
    <source>
        <dbReference type="Pfam" id="PF00696"/>
    </source>
</evidence>
<gene>
    <name evidence="11" type="primary">pyrH</name>
    <name evidence="13" type="ORF">OZSIB_3183</name>
</gene>
<evidence type="ECO:0000256" key="3">
    <source>
        <dbReference type="ARBA" id="ARBA00007614"/>
    </source>
</evidence>
<keyword evidence="4 11" id="KW-0963">Cytoplasm</keyword>
<dbReference type="Proteomes" id="UP000252355">
    <property type="component" value="Unassembled WGS sequence"/>
</dbReference>
<comment type="catalytic activity">
    <reaction evidence="10 11">
        <text>UMP + ATP = UDP + ADP</text>
        <dbReference type="Rhea" id="RHEA:24400"/>
        <dbReference type="ChEBI" id="CHEBI:30616"/>
        <dbReference type="ChEBI" id="CHEBI:57865"/>
        <dbReference type="ChEBI" id="CHEBI:58223"/>
        <dbReference type="ChEBI" id="CHEBI:456216"/>
        <dbReference type="EC" id="2.7.4.22"/>
    </reaction>
</comment>
<evidence type="ECO:0000256" key="1">
    <source>
        <dbReference type="ARBA" id="ARBA00004496"/>
    </source>
</evidence>
<keyword evidence="6 11" id="KW-0547">Nucleotide-binding</keyword>
<dbReference type="Pfam" id="PF00696">
    <property type="entry name" value="AA_kinase"/>
    <property type="match status" value="1"/>
</dbReference>
<keyword evidence="11" id="KW-0021">Allosteric enzyme</keyword>
<dbReference type="GO" id="GO:0005737">
    <property type="term" value="C:cytoplasm"/>
    <property type="evidence" value="ECO:0007669"/>
    <property type="project" value="UniProtKB-SubCell"/>
</dbReference>
<protein>
    <recommendedName>
        <fullName evidence="11">Uridylate kinase</fullName>
        <shortName evidence="11">UK</shortName>
        <ecNumber evidence="11">2.7.4.22</ecNumber>
    </recommendedName>
    <alternativeName>
        <fullName evidence="11">Uridine monophosphate kinase</fullName>
        <shortName evidence="11">UMP kinase</shortName>
        <shortName evidence="11">UMPK</shortName>
    </alternativeName>
</protein>
<feature type="binding site" evidence="11">
    <location>
        <position position="81"/>
    </location>
    <ligand>
        <name>UMP</name>
        <dbReference type="ChEBI" id="CHEBI:57865"/>
    </ligand>
</feature>
<dbReference type="PIRSF" id="PIRSF005650">
    <property type="entry name" value="Uridylate_kin"/>
    <property type="match status" value="1"/>
</dbReference>
<evidence type="ECO:0000256" key="10">
    <source>
        <dbReference type="ARBA" id="ARBA00047767"/>
    </source>
</evidence>
<reference evidence="13 14" key="1">
    <citation type="submission" date="2018-05" db="EMBL/GenBank/DDBJ databases">
        <title>A metagenomic window into the 2 km-deep terrestrial subsurface aquifer revealed taxonomically and functionally diverse microbial community comprising novel uncultured bacterial lineages.</title>
        <authorList>
            <person name="Kadnikov V.V."/>
            <person name="Mardanov A.V."/>
            <person name="Beletsky A.V."/>
            <person name="Banks D."/>
            <person name="Pimenov N.V."/>
            <person name="Frank Y.A."/>
            <person name="Karnachuk O.V."/>
            <person name="Ravin N.V."/>
        </authorList>
    </citation>
    <scope>NUCLEOTIDE SEQUENCE [LARGE SCALE GENOMIC DNA]</scope>
    <source>
        <strain evidence="13">BY5</strain>
    </source>
</reference>
<feature type="region of interest" description="Involved in allosteric activation by GTP" evidence="11">
    <location>
        <begin position="27"/>
        <end position="32"/>
    </location>
</feature>
<sequence>MCAARRSAARPTFCRPLLKLSGEVLGGPTGFGFDRTALETSAREIADLVKAGITPSLVLGGGNFFRGARGHLPAVRRHRADFIGMLATVMNALCFAEHLHDLGIPAEVFSASRMDSLCTFYQIDRARDALAAGTVCLFAAGTGAPYFSTDSAAALRAIEVGCDVLIKATKVDGVYDADPVKNPRAKKFDRITYSEVLRRGLGVMDLVAITLCRENRMPLIVLSMAEPGSILRACQGQPIGTRVIEDESN</sequence>
<organism evidence="13 14">
    <name type="scientific">Candidatus Ozemobacter sibiricus</name>
    <dbReference type="NCBI Taxonomy" id="2268124"/>
    <lineage>
        <taxon>Bacteria</taxon>
        <taxon>Candidatus Ozemobacteria</taxon>
        <taxon>Candidatus Ozemobacterales</taxon>
        <taxon>Candidatus Ozemobacteraceae</taxon>
        <taxon>Candidatus Ozemobacter</taxon>
    </lineage>
</organism>
<proteinExistence type="inferred from homology"/>
<keyword evidence="7 11" id="KW-0418">Kinase</keyword>
<keyword evidence="5 11" id="KW-0808">Transferase</keyword>
<evidence type="ECO:0000313" key="14">
    <source>
        <dbReference type="Proteomes" id="UP000252355"/>
    </source>
</evidence>
<evidence type="ECO:0000256" key="5">
    <source>
        <dbReference type="ARBA" id="ARBA00022679"/>
    </source>
</evidence>
<evidence type="ECO:0000256" key="11">
    <source>
        <dbReference type="HAMAP-Rule" id="MF_01220"/>
    </source>
</evidence>
<dbReference type="EMBL" id="QOQW01000006">
    <property type="protein sequence ID" value="RCK80437.1"/>
    <property type="molecule type" value="Genomic_DNA"/>
</dbReference>
<dbReference type="GO" id="GO:0033862">
    <property type="term" value="F:UMP kinase activity"/>
    <property type="evidence" value="ECO:0007669"/>
    <property type="project" value="UniProtKB-EC"/>
</dbReference>
<comment type="similarity">
    <text evidence="3 11">Belongs to the UMP kinase family.</text>
</comment>